<proteinExistence type="predicted"/>
<sequence length="226" mass="25859">MDFEYTEDAGIPFRCPTDGVGVVVFHVFEFDKVGIELLSPSSVGSPGGMLRRERLRSILPFRHFGPRFNVVLAVEDRNKADWIVLFLLVCHVVLRRFFRMFVASWSAISFPTIPACEGIHVNVILVPEAFKLKICLIISGMWNAQMAVFVVSHTDPSVYTSRGLVFGFRIVELHCLKFSYFSMKINDEFKHRESYGNIIKAMGNLQFNCWLPLHRLDPLVKLRKGC</sequence>
<reference evidence="1 2" key="1">
    <citation type="journal article" date="2011" name="Science">
        <title>The ecoresponsive genome of Daphnia pulex.</title>
        <authorList>
            <person name="Colbourne J.K."/>
            <person name="Pfrender M.E."/>
            <person name="Gilbert D."/>
            <person name="Thomas W.K."/>
            <person name="Tucker A."/>
            <person name="Oakley T.H."/>
            <person name="Tokishita S."/>
            <person name="Aerts A."/>
            <person name="Arnold G.J."/>
            <person name="Basu M.K."/>
            <person name="Bauer D.J."/>
            <person name="Caceres C.E."/>
            <person name="Carmel L."/>
            <person name="Casola C."/>
            <person name="Choi J.H."/>
            <person name="Detter J.C."/>
            <person name="Dong Q."/>
            <person name="Dusheyko S."/>
            <person name="Eads B.D."/>
            <person name="Frohlich T."/>
            <person name="Geiler-Samerotte K.A."/>
            <person name="Gerlach D."/>
            <person name="Hatcher P."/>
            <person name="Jogdeo S."/>
            <person name="Krijgsveld J."/>
            <person name="Kriventseva E.V."/>
            <person name="Kultz D."/>
            <person name="Laforsch C."/>
            <person name="Lindquist E."/>
            <person name="Lopez J."/>
            <person name="Manak J.R."/>
            <person name="Muller J."/>
            <person name="Pangilinan J."/>
            <person name="Patwardhan R.P."/>
            <person name="Pitluck S."/>
            <person name="Pritham E.J."/>
            <person name="Rechtsteiner A."/>
            <person name="Rho M."/>
            <person name="Rogozin I.B."/>
            <person name="Sakarya O."/>
            <person name="Salamov A."/>
            <person name="Schaack S."/>
            <person name="Shapiro H."/>
            <person name="Shiga Y."/>
            <person name="Skalitzky C."/>
            <person name="Smith Z."/>
            <person name="Souvorov A."/>
            <person name="Sung W."/>
            <person name="Tang Z."/>
            <person name="Tsuchiya D."/>
            <person name="Tu H."/>
            <person name="Vos H."/>
            <person name="Wang M."/>
            <person name="Wolf Y.I."/>
            <person name="Yamagata H."/>
            <person name="Yamada T."/>
            <person name="Ye Y."/>
            <person name="Shaw J.R."/>
            <person name="Andrews J."/>
            <person name="Crease T.J."/>
            <person name="Tang H."/>
            <person name="Lucas S.M."/>
            <person name="Robertson H.M."/>
            <person name="Bork P."/>
            <person name="Koonin E.V."/>
            <person name="Zdobnov E.M."/>
            <person name="Grigoriev I.V."/>
            <person name="Lynch M."/>
            <person name="Boore J.L."/>
        </authorList>
    </citation>
    <scope>NUCLEOTIDE SEQUENCE [LARGE SCALE GENOMIC DNA]</scope>
</reference>
<keyword evidence="2" id="KW-1185">Reference proteome</keyword>
<evidence type="ECO:0000313" key="1">
    <source>
        <dbReference type="EMBL" id="EFX72726.1"/>
    </source>
</evidence>
<dbReference type="InParanoid" id="E9H6A8"/>
<dbReference type="Proteomes" id="UP000000305">
    <property type="component" value="Unassembled WGS sequence"/>
</dbReference>
<name>E9H6A8_DAPPU</name>
<evidence type="ECO:0000313" key="2">
    <source>
        <dbReference type="Proteomes" id="UP000000305"/>
    </source>
</evidence>
<dbReference type="HOGENOM" id="CLU_1225903_0_0_1"/>
<dbReference type="AlphaFoldDB" id="E9H6A8"/>
<protein>
    <submittedName>
        <fullName evidence="1">Uncharacterized protein</fullName>
    </submittedName>
</protein>
<organism evidence="1 2">
    <name type="scientific">Daphnia pulex</name>
    <name type="common">Water flea</name>
    <dbReference type="NCBI Taxonomy" id="6669"/>
    <lineage>
        <taxon>Eukaryota</taxon>
        <taxon>Metazoa</taxon>
        <taxon>Ecdysozoa</taxon>
        <taxon>Arthropoda</taxon>
        <taxon>Crustacea</taxon>
        <taxon>Branchiopoda</taxon>
        <taxon>Diplostraca</taxon>
        <taxon>Cladocera</taxon>
        <taxon>Anomopoda</taxon>
        <taxon>Daphniidae</taxon>
        <taxon>Daphnia</taxon>
    </lineage>
</organism>
<gene>
    <name evidence="1" type="ORF">DAPPUDRAFT_110454</name>
</gene>
<dbReference type="EMBL" id="GL732597">
    <property type="protein sequence ID" value="EFX72726.1"/>
    <property type="molecule type" value="Genomic_DNA"/>
</dbReference>
<accession>E9H6A8</accession>
<dbReference type="KEGG" id="dpx:DAPPUDRAFT_110454"/>